<organism evidence="1 2">
    <name type="scientific">Flavobacterium anhuiense</name>
    <dbReference type="NCBI Taxonomy" id="459526"/>
    <lineage>
        <taxon>Bacteria</taxon>
        <taxon>Pseudomonadati</taxon>
        <taxon>Bacteroidota</taxon>
        <taxon>Flavobacteriia</taxon>
        <taxon>Flavobacteriales</taxon>
        <taxon>Flavobacteriaceae</taxon>
        <taxon>Flavobacterium</taxon>
    </lineage>
</organism>
<sequence length="57" mass="6733">MLYKNSIVLNKENIADLYNNGNTSFLLKSHLFSNDLQNKGFLQKIFQQNKILKHTEY</sequence>
<proteinExistence type="predicted"/>
<reference evidence="1 2" key="1">
    <citation type="submission" date="2014-12" db="EMBL/GenBank/DDBJ databases">
        <title>Genome sequence of Flavobacterium anhuiense RCM74.</title>
        <authorList>
            <person name="Kim J.F."/>
            <person name="Song J.Y."/>
            <person name="Kwak M.-J."/>
            <person name="Lee S.-W."/>
        </authorList>
    </citation>
    <scope>NUCLEOTIDE SEQUENCE [LARGE SCALE GENOMIC DNA]</scope>
    <source>
        <strain evidence="1 2">RCM74</strain>
    </source>
</reference>
<gene>
    <name evidence="1" type="ORF">NU08_1280</name>
</gene>
<dbReference type="AlphaFoldDB" id="A0A444W140"/>
<dbReference type="Proteomes" id="UP000290433">
    <property type="component" value="Unassembled WGS sequence"/>
</dbReference>
<evidence type="ECO:0000313" key="2">
    <source>
        <dbReference type="Proteomes" id="UP000290433"/>
    </source>
</evidence>
<name>A0A444W140_9FLAO</name>
<comment type="caution">
    <text evidence="1">The sequence shown here is derived from an EMBL/GenBank/DDBJ whole genome shotgun (WGS) entry which is preliminary data.</text>
</comment>
<accession>A0A444W140</accession>
<protein>
    <submittedName>
        <fullName evidence="1">Uncharacterized protein</fullName>
    </submittedName>
</protein>
<dbReference type="EMBL" id="JUIV01000003">
    <property type="protein sequence ID" value="RYJ39611.1"/>
    <property type="molecule type" value="Genomic_DNA"/>
</dbReference>
<evidence type="ECO:0000313" key="1">
    <source>
        <dbReference type="EMBL" id="RYJ39611.1"/>
    </source>
</evidence>